<dbReference type="AlphaFoldDB" id="A0AAD5PNG3"/>
<evidence type="ECO:0000313" key="2">
    <source>
        <dbReference type="Proteomes" id="UP000820818"/>
    </source>
</evidence>
<reference evidence="1" key="1">
    <citation type="submission" date="2022-05" db="EMBL/GenBank/DDBJ databases">
        <title>A multi-omics perspective on studying reproductive biology in Daphnia sinensis.</title>
        <authorList>
            <person name="Jia J."/>
        </authorList>
    </citation>
    <scope>NUCLEOTIDE SEQUENCE</scope>
    <source>
        <strain evidence="1">WSL</strain>
    </source>
</reference>
<comment type="caution">
    <text evidence="1">The sequence shown here is derived from an EMBL/GenBank/DDBJ whole genome shotgun (WGS) entry which is preliminary data.</text>
</comment>
<protein>
    <submittedName>
        <fullName evidence="1">Uncharacterized protein</fullName>
    </submittedName>
</protein>
<accession>A0AAD5PNG3</accession>
<name>A0AAD5PNG3_9CRUS</name>
<gene>
    <name evidence="1" type="ORF">GHT06_006058</name>
</gene>
<evidence type="ECO:0000313" key="1">
    <source>
        <dbReference type="EMBL" id="KAI9551039.1"/>
    </source>
</evidence>
<keyword evidence="2" id="KW-1185">Reference proteome</keyword>
<dbReference type="EMBL" id="WJBH02000055">
    <property type="protein sequence ID" value="KAI9551039.1"/>
    <property type="molecule type" value="Genomic_DNA"/>
</dbReference>
<proteinExistence type="predicted"/>
<dbReference type="Proteomes" id="UP000820818">
    <property type="component" value="Unassembled WGS sequence"/>
</dbReference>
<organism evidence="1 2">
    <name type="scientific">Daphnia sinensis</name>
    <dbReference type="NCBI Taxonomy" id="1820382"/>
    <lineage>
        <taxon>Eukaryota</taxon>
        <taxon>Metazoa</taxon>
        <taxon>Ecdysozoa</taxon>
        <taxon>Arthropoda</taxon>
        <taxon>Crustacea</taxon>
        <taxon>Branchiopoda</taxon>
        <taxon>Diplostraca</taxon>
        <taxon>Cladocera</taxon>
        <taxon>Anomopoda</taxon>
        <taxon>Daphniidae</taxon>
        <taxon>Daphnia</taxon>
        <taxon>Daphnia similis group</taxon>
    </lineage>
</organism>
<sequence length="126" mass="14735">MQGKKTKHSLHVWAWFSTTGGVGSICRVDNFPIEIIEVFNEEFGAELMTENKIHNITYTDGKTSPITDALQEWISGQNNIKADPWPENFRDVWPFRKVWLDLEKTIDLNAKQPENQEDLWVLIERF</sequence>